<dbReference type="Proteomes" id="UP000311382">
    <property type="component" value="Unassembled WGS sequence"/>
</dbReference>
<keyword evidence="3" id="KW-1185">Reference proteome</keyword>
<dbReference type="Gene3D" id="3.30.710.10">
    <property type="entry name" value="Potassium Channel Kv1.1, Chain A"/>
    <property type="match status" value="1"/>
</dbReference>
<comment type="caution">
    <text evidence="2">The sequence shown here is derived from an EMBL/GenBank/DDBJ whole genome shotgun (WGS) entry which is preliminary data.</text>
</comment>
<evidence type="ECO:0000313" key="3">
    <source>
        <dbReference type="Proteomes" id="UP000311382"/>
    </source>
</evidence>
<dbReference type="InterPro" id="IPR011333">
    <property type="entry name" value="SKP1/BTB/POZ_sf"/>
</dbReference>
<reference evidence="2 3" key="1">
    <citation type="submission" date="2019-03" db="EMBL/GenBank/DDBJ databases">
        <title>Rhodosporidium diobovatum UCD-FST 08-225 genome sequencing, assembly, and annotation.</title>
        <authorList>
            <person name="Fakankun I.U."/>
            <person name="Fristensky B."/>
            <person name="Levin D.B."/>
        </authorList>
    </citation>
    <scope>NUCLEOTIDE SEQUENCE [LARGE SCALE GENOMIC DNA]</scope>
    <source>
        <strain evidence="2 3">UCD-FST 08-225</strain>
    </source>
</reference>
<name>A0A5C5FSN5_9BASI</name>
<gene>
    <name evidence="2" type="ORF">DMC30DRAFT_353242</name>
</gene>
<sequence length="320" mass="35508">RLRELEAASAGRYVVDTHRSYKLRVELNVHQGVPLIDPETLVRRLPDESDRPVRDAVVRIAFAGTGAEPYAELWTSAPFLSASSPYFKTLLRSGFSESMRKASKRARTSASAPSSSATVDNGDKDFDDSDAETDAALCEDEASPLSLHDLSQHADLSYQEIVVHQTAYSTYRAVLRYFQTGFLRFAPLASSCLPVLASAKKSRADLVKERRDAEPSLPIPVSPKSTYRLAHLLGCEPLQRACLVEFGRQLSVVNAAYELFDNASQVYAEWRKVALAYVVRERVRVTASDGWRDLQARIARDEIPGAAPILMELVSARGRY</sequence>
<dbReference type="OrthoDB" id="2529262at2759"/>
<protein>
    <recommendedName>
        <fullName evidence="4">BTB domain-containing protein</fullName>
    </recommendedName>
</protein>
<evidence type="ECO:0008006" key="4">
    <source>
        <dbReference type="Google" id="ProtNLM"/>
    </source>
</evidence>
<dbReference type="EMBL" id="SOZI01000082">
    <property type="protein sequence ID" value="TNY19863.1"/>
    <property type="molecule type" value="Genomic_DNA"/>
</dbReference>
<dbReference type="STRING" id="5288.A0A5C5FSN5"/>
<organism evidence="2 3">
    <name type="scientific">Rhodotorula diobovata</name>
    <dbReference type="NCBI Taxonomy" id="5288"/>
    <lineage>
        <taxon>Eukaryota</taxon>
        <taxon>Fungi</taxon>
        <taxon>Dikarya</taxon>
        <taxon>Basidiomycota</taxon>
        <taxon>Pucciniomycotina</taxon>
        <taxon>Microbotryomycetes</taxon>
        <taxon>Sporidiobolales</taxon>
        <taxon>Sporidiobolaceae</taxon>
        <taxon>Rhodotorula</taxon>
    </lineage>
</organism>
<evidence type="ECO:0000313" key="2">
    <source>
        <dbReference type="EMBL" id="TNY19863.1"/>
    </source>
</evidence>
<feature type="non-terminal residue" evidence="2">
    <location>
        <position position="1"/>
    </location>
</feature>
<feature type="compositionally biased region" description="Low complexity" evidence="1">
    <location>
        <begin position="108"/>
        <end position="118"/>
    </location>
</feature>
<dbReference type="AlphaFoldDB" id="A0A5C5FSN5"/>
<feature type="region of interest" description="Disordered" evidence="1">
    <location>
        <begin position="104"/>
        <end position="130"/>
    </location>
</feature>
<proteinExistence type="predicted"/>
<evidence type="ECO:0000256" key="1">
    <source>
        <dbReference type="SAM" id="MobiDB-lite"/>
    </source>
</evidence>
<accession>A0A5C5FSN5</accession>